<evidence type="ECO:0000313" key="4">
    <source>
        <dbReference type="EMBL" id="KAJ3622576.1"/>
    </source>
</evidence>
<dbReference type="Proteomes" id="UP001168821">
    <property type="component" value="Unassembled WGS sequence"/>
</dbReference>
<comment type="caution">
    <text evidence="4">The sequence shown here is derived from an EMBL/GenBank/DDBJ whole genome shotgun (WGS) entry which is preliminary data.</text>
</comment>
<dbReference type="GO" id="GO:0005758">
    <property type="term" value="C:mitochondrial intermembrane space"/>
    <property type="evidence" value="ECO:0007669"/>
    <property type="project" value="InterPro"/>
</dbReference>
<sequence>MTQSERISCKDYNVFKQSLKNLRRLDDLIVQKLNTTIPTDTFKNQCSIEKKRELCESFRIKVNELRTQKLEDRDNDDVVEAYQSSLQKLRMLKSDLAAEQVVQERSIKVWSQRCSSTEVLHNSFG</sequence>
<evidence type="ECO:0000313" key="5">
    <source>
        <dbReference type="Proteomes" id="UP001168821"/>
    </source>
</evidence>
<dbReference type="AlphaFoldDB" id="A0AA38HIV7"/>
<comment type="similarity">
    <text evidence="1">Belongs to the MIX23 family.</text>
</comment>
<dbReference type="InterPro" id="IPR019171">
    <property type="entry name" value="MIX23"/>
</dbReference>
<keyword evidence="5" id="KW-1185">Reference proteome</keyword>
<name>A0AA38HIV7_9CUCU</name>
<accession>A0AA38HIV7</accession>
<reference evidence="4" key="1">
    <citation type="journal article" date="2023" name="G3 (Bethesda)">
        <title>Whole genome assemblies of Zophobas morio and Tenebrio molitor.</title>
        <authorList>
            <person name="Kaur S."/>
            <person name="Stinson S.A."/>
            <person name="diCenzo G.C."/>
        </authorList>
    </citation>
    <scope>NUCLEOTIDE SEQUENCE</scope>
    <source>
        <strain evidence="4">QUZm001</strain>
    </source>
</reference>
<dbReference type="PANTHER" id="PTHR31905">
    <property type="entry name" value="COILED-COIL DOMAIN-CONTAINING PROTEIN 58"/>
    <property type="match status" value="1"/>
</dbReference>
<proteinExistence type="inferred from homology"/>
<dbReference type="EMBL" id="JALNTZ010001894">
    <property type="protein sequence ID" value="KAJ3622576.1"/>
    <property type="molecule type" value="Genomic_DNA"/>
</dbReference>
<dbReference type="PANTHER" id="PTHR31905:SF2">
    <property type="entry name" value="PROTEIN MIX23"/>
    <property type="match status" value="1"/>
</dbReference>
<evidence type="ECO:0000256" key="2">
    <source>
        <dbReference type="ARBA" id="ARBA00024228"/>
    </source>
</evidence>
<evidence type="ECO:0000256" key="3">
    <source>
        <dbReference type="ARBA" id="ARBA00030733"/>
    </source>
</evidence>
<organism evidence="4 5">
    <name type="scientific">Zophobas morio</name>
    <dbReference type="NCBI Taxonomy" id="2755281"/>
    <lineage>
        <taxon>Eukaryota</taxon>
        <taxon>Metazoa</taxon>
        <taxon>Ecdysozoa</taxon>
        <taxon>Arthropoda</taxon>
        <taxon>Hexapoda</taxon>
        <taxon>Insecta</taxon>
        <taxon>Pterygota</taxon>
        <taxon>Neoptera</taxon>
        <taxon>Endopterygota</taxon>
        <taxon>Coleoptera</taxon>
        <taxon>Polyphaga</taxon>
        <taxon>Cucujiformia</taxon>
        <taxon>Tenebrionidae</taxon>
        <taxon>Zophobas</taxon>
    </lineage>
</organism>
<evidence type="ECO:0000256" key="1">
    <source>
        <dbReference type="ARBA" id="ARBA00024204"/>
    </source>
</evidence>
<protein>
    <recommendedName>
        <fullName evidence="2">Protein MIX23</fullName>
    </recommendedName>
    <alternativeName>
        <fullName evidence="3">Coiled-coil domain-containing protein 58</fullName>
    </alternativeName>
</protein>
<gene>
    <name evidence="4" type="ORF">Zmor_004486</name>
</gene>